<dbReference type="EC" id="2.1.1.297" evidence="1"/>
<evidence type="ECO:0000313" key="8">
    <source>
        <dbReference type="EMBL" id="PJA89605.1"/>
    </source>
</evidence>
<dbReference type="GO" id="GO:0102559">
    <property type="term" value="F:peptide chain release factor N(5)-glutamine methyltransferase activity"/>
    <property type="evidence" value="ECO:0007669"/>
    <property type="project" value="UniProtKB-EC"/>
</dbReference>
<dbReference type="CDD" id="cd02440">
    <property type="entry name" value="AdoMet_MTases"/>
    <property type="match status" value="1"/>
</dbReference>
<gene>
    <name evidence="8" type="primary">prmC</name>
    <name evidence="8" type="ORF">CO137_03445</name>
</gene>
<dbReference type="InterPro" id="IPR050320">
    <property type="entry name" value="N5-glutamine_MTase"/>
</dbReference>
<keyword evidence="4" id="KW-0949">S-adenosyl-L-methionine</keyword>
<dbReference type="NCBIfam" id="TIGR03534">
    <property type="entry name" value="RF_mod_PrmC"/>
    <property type="match status" value="1"/>
</dbReference>
<dbReference type="Gene3D" id="3.40.50.150">
    <property type="entry name" value="Vaccinia Virus protein VP39"/>
    <property type="match status" value="1"/>
</dbReference>
<evidence type="ECO:0000256" key="4">
    <source>
        <dbReference type="ARBA" id="ARBA00022691"/>
    </source>
</evidence>
<dbReference type="AlphaFoldDB" id="A0A2M7Z691"/>
<dbReference type="Pfam" id="PF17827">
    <property type="entry name" value="PrmC_N"/>
    <property type="match status" value="1"/>
</dbReference>
<feature type="domain" description="Methyltransferase small" evidence="6">
    <location>
        <begin position="101"/>
        <end position="191"/>
    </location>
</feature>
<dbReference type="GO" id="GO:0032259">
    <property type="term" value="P:methylation"/>
    <property type="evidence" value="ECO:0007669"/>
    <property type="project" value="UniProtKB-KW"/>
</dbReference>
<dbReference type="Gene3D" id="1.10.8.10">
    <property type="entry name" value="DNA helicase RuvA subunit, C-terminal domain"/>
    <property type="match status" value="1"/>
</dbReference>
<comment type="catalytic activity">
    <reaction evidence="5">
        <text>L-glutaminyl-[peptide chain release factor] + S-adenosyl-L-methionine = N(5)-methyl-L-glutaminyl-[peptide chain release factor] + S-adenosyl-L-homocysteine + H(+)</text>
        <dbReference type="Rhea" id="RHEA:42896"/>
        <dbReference type="Rhea" id="RHEA-COMP:10271"/>
        <dbReference type="Rhea" id="RHEA-COMP:10272"/>
        <dbReference type="ChEBI" id="CHEBI:15378"/>
        <dbReference type="ChEBI" id="CHEBI:30011"/>
        <dbReference type="ChEBI" id="CHEBI:57856"/>
        <dbReference type="ChEBI" id="CHEBI:59789"/>
        <dbReference type="ChEBI" id="CHEBI:61891"/>
        <dbReference type="EC" id="2.1.1.297"/>
    </reaction>
</comment>
<evidence type="ECO:0000256" key="2">
    <source>
        <dbReference type="ARBA" id="ARBA00022603"/>
    </source>
</evidence>
<dbReference type="Pfam" id="PF05175">
    <property type="entry name" value="MTS"/>
    <property type="match status" value="1"/>
</dbReference>
<dbReference type="InterPro" id="IPR040758">
    <property type="entry name" value="PrmC_N"/>
</dbReference>
<dbReference type="InterPro" id="IPR029063">
    <property type="entry name" value="SAM-dependent_MTases_sf"/>
</dbReference>
<feature type="domain" description="Release factor glutamine methyltransferase N-terminal" evidence="7">
    <location>
        <begin position="19"/>
        <end position="70"/>
    </location>
</feature>
<reference evidence="9" key="1">
    <citation type="submission" date="2017-09" db="EMBL/GenBank/DDBJ databases">
        <title>Depth-based differentiation of microbial function through sediment-hosted aquifers and enrichment of novel symbionts in the deep terrestrial subsurface.</title>
        <authorList>
            <person name="Probst A.J."/>
            <person name="Ladd B."/>
            <person name="Jarett J.K."/>
            <person name="Geller-Mcgrath D.E."/>
            <person name="Sieber C.M.K."/>
            <person name="Emerson J.B."/>
            <person name="Anantharaman K."/>
            <person name="Thomas B.C."/>
            <person name="Malmstrom R."/>
            <person name="Stieglmeier M."/>
            <person name="Klingl A."/>
            <person name="Woyke T."/>
            <person name="Ryan C.M."/>
            <person name="Banfield J.F."/>
        </authorList>
    </citation>
    <scope>NUCLEOTIDE SEQUENCE [LARGE SCALE GENOMIC DNA]</scope>
</reference>
<keyword evidence="2 8" id="KW-0489">Methyltransferase</keyword>
<evidence type="ECO:0000259" key="6">
    <source>
        <dbReference type="Pfam" id="PF05175"/>
    </source>
</evidence>
<dbReference type="NCBIfam" id="TIGR00536">
    <property type="entry name" value="hemK_fam"/>
    <property type="match status" value="1"/>
</dbReference>
<dbReference type="SUPFAM" id="SSF53335">
    <property type="entry name" value="S-adenosyl-L-methionine-dependent methyltransferases"/>
    <property type="match status" value="1"/>
</dbReference>
<dbReference type="PANTHER" id="PTHR18895:SF74">
    <property type="entry name" value="MTRF1L RELEASE FACTOR GLUTAMINE METHYLTRANSFERASE"/>
    <property type="match status" value="1"/>
</dbReference>
<evidence type="ECO:0000256" key="1">
    <source>
        <dbReference type="ARBA" id="ARBA00012771"/>
    </source>
</evidence>
<evidence type="ECO:0000256" key="3">
    <source>
        <dbReference type="ARBA" id="ARBA00022679"/>
    </source>
</evidence>
<dbReference type="InterPro" id="IPR019874">
    <property type="entry name" value="RF_methyltr_PrmC"/>
</dbReference>
<organism evidence="8 9">
    <name type="scientific">Candidatus Magasanikbacteria bacterium CG_4_9_14_3_um_filter_32_9</name>
    <dbReference type="NCBI Taxonomy" id="1974644"/>
    <lineage>
        <taxon>Bacteria</taxon>
        <taxon>Candidatus Magasanikiibacteriota</taxon>
    </lineage>
</organism>
<comment type="caution">
    <text evidence="8">The sequence shown here is derived from an EMBL/GenBank/DDBJ whole genome shotgun (WGS) entry which is preliminary data.</text>
</comment>
<accession>A0A2M7Z691</accession>
<proteinExistence type="predicted"/>
<sequence length="277" mass="31737">MFYKFKMEVFTTIKKYKNSTNKLDAELLLSFILGKSREFIVSNPKQKISVLQKIKFLCLVKKRKAGWSTAVLTKHKEFFGLDFKVNKNVLIPRPDTEIMVEKVLDIITPKITLIDIGTGSGCIPISIAKNSKPKNVFAVDVSKKALKIAKENANTHNVKINFIHSNLLSHFSKLPNNLIITANLPYLTKKQFKEEKSIQKEPKLALIAEENGLALYRELLEQVKNKKSSSQKINLFFEINPEQKTELSKIIKTIFSNSKFYLYKDLSNQIRITKVSL</sequence>
<dbReference type="InterPro" id="IPR004556">
    <property type="entry name" value="HemK-like"/>
</dbReference>
<evidence type="ECO:0000313" key="9">
    <source>
        <dbReference type="Proteomes" id="UP000230843"/>
    </source>
</evidence>
<protein>
    <recommendedName>
        <fullName evidence="1">peptide chain release factor N(5)-glutamine methyltransferase</fullName>
        <ecNumber evidence="1">2.1.1.297</ecNumber>
    </recommendedName>
</protein>
<name>A0A2M7Z691_9BACT</name>
<dbReference type="PANTHER" id="PTHR18895">
    <property type="entry name" value="HEMK METHYLTRANSFERASE"/>
    <property type="match status" value="1"/>
</dbReference>
<keyword evidence="3 8" id="KW-0808">Transferase</keyword>
<dbReference type="EMBL" id="PFVJ01000073">
    <property type="protein sequence ID" value="PJA89605.1"/>
    <property type="molecule type" value="Genomic_DNA"/>
</dbReference>
<dbReference type="InterPro" id="IPR007848">
    <property type="entry name" value="Small_mtfrase_dom"/>
</dbReference>
<dbReference type="Proteomes" id="UP000230843">
    <property type="component" value="Unassembled WGS sequence"/>
</dbReference>
<evidence type="ECO:0000259" key="7">
    <source>
        <dbReference type="Pfam" id="PF17827"/>
    </source>
</evidence>
<evidence type="ECO:0000256" key="5">
    <source>
        <dbReference type="ARBA" id="ARBA00048391"/>
    </source>
</evidence>